<evidence type="ECO:0000313" key="3">
    <source>
        <dbReference type="Proteomes" id="UP000241769"/>
    </source>
</evidence>
<reference evidence="2 3" key="1">
    <citation type="journal article" date="2018" name="Genome Biol. Evol.">
        <title>Multiple Roots of Fruiting Body Formation in Amoebozoa.</title>
        <authorList>
            <person name="Hillmann F."/>
            <person name="Forbes G."/>
            <person name="Novohradska S."/>
            <person name="Ferling I."/>
            <person name="Riege K."/>
            <person name="Groth M."/>
            <person name="Westermann M."/>
            <person name="Marz M."/>
            <person name="Spaller T."/>
            <person name="Winckler T."/>
            <person name="Schaap P."/>
            <person name="Glockner G."/>
        </authorList>
    </citation>
    <scope>NUCLEOTIDE SEQUENCE [LARGE SCALE GENOMIC DNA]</scope>
    <source>
        <strain evidence="2 3">Jena</strain>
    </source>
</reference>
<name>A0A2P6NX10_9EUKA</name>
<comment type="caution">
    <text evidence="2">The sequence shown here is derived from an EMBL/GenBank/DDBJ whole genome shotgun (WGS) entry which is preliminary data.</text>
</comment>
<feature type="signal peptide" evidence="1">
    <location>
        <begin position="1"/>
        <end position="16"/>
    </location>
</feature>
<dbReference type="Proteomes" id="UP000241769">
    <property type="component" value="Unassembled WGS sequence"/>
</dbReference>
<evidence type="ECO:0000256" key="1">
    <source>
        <dbReference type="SAM" id="SignalP"/>
    </source>
</evidence>
<evidence type="ECO:0000313" key="2">
    <source>
        <dbReference type="EMBL" id="PRP88428.1"/>
    </source>
</evidence>
<proteinExistence type="predicted"/>
<feature type="chain" id="PRO_5015164089" evidence="1">
    <location>
        <begin position="17"/>
        <end position="257"/>
    </location>
</feature>
<protein>
    <submittedName>
        <fullName evidence="2">Uncharacterized protein</fullName>
    </submittedName>
</protein>
<dbReference type="AlphaFoldDB" id="A0A2P6NX10"/>
<keyword evidence="1" id="KW-0732">Signal</keyword>
<keyword evidence="3" id="KW-1185">Reference proteome</keyword>
<sequence>MLTLIILFPILLVANAIPVAVLEENSTAPVVSCQLSTWDIEGVPHSDVWLLPIGNLQHAFFQCQNLSLGLLPQEANTIVVFEGQDQLQDLYHNPLDTRDIAFSLSPPSAPSAVNSTVNFTIIINQYDVVSDTTHTLYTSPKYTSMVVPAIDVNEVKIDKTSKDEGSYDLNSHLWNYDFVFAKSGPKMKQTVRLVVELYDQKDNTVFRAELTTIMSSTTDSVTVNYKYKDKTSLKKFEWYVASPYCLNTVQKVGEVKL</sequence>
<dbReference type="InParanoid" id="A0A2P6NX10"/>
<organism evidence="2 3">
    <name type="scientific">Planoprotostelium fungivorum</name>
    <dbReference type="NCBI Taxonomy" id="1890364"/>
    <lineage>
        <taxon>Eukaryota</taxon>
        <taxon>Amoebozoa</taxon>
        <taxon>Evosea</taxon>
        <taxon>Variosea</taxon>
        <taxon>Cavosteliida</taxon>
        <taxon>Cavosteliaceae</taxon>
        <taxon>Planoprotostelium</taxon>
    </lineage>
</organism>
<accession>A0A2P6NX10</accession>
<gene>
    <name evidence="2" type="ORF">PROFUN_03342</name>
</gene>
<dbReference type="EMBL" id="MDYQ01000011">
    <property type="protein sequence ID" value="PRP88428.1"/>
    <property type="molecule type" value="Genomic_DNA"/>
</dbReference>